<organism evidence="2 3">
    <name type="scientific">Saccharothrix texasensis</name>
    <dbReference type="NCBI Taxonomy" id="103734"/>
    <lineage>
        <taxon>Bacteria</taxon>
        <taxon>Bacillati</taxon>
        <taxon>Actinomycetota</taxon>
        <taxon>Actinomycetes</taxon>
        <taxon>Pseudonocardiales</taxon>
        <taxon>Pseudonocardiaceae</taxon>
        <taxon>Saccharothrix</taxon>
    </lineage>
</organism>
<dbReference type="AlphaFoldDB" id="A0A3N1H2S5"/>
<gene>
    <name evidence="2" type="ORF">EDD40_1826</name>
</gene>
<evidence type="ECO:0000313" key="2">
    <source>
        <dbReference type="EMBL" id="ROP36552.1"/>
    </source>
</evidence>
<feature type="region of interest" description="Disordered" evidence="1">
    <location>
        <begin position="1"/>
        <end position="31"/>
    </location>
</feature>
<name>A0A3N1H2S5_9PSEU</name>
<protein>
    <submittedName>
        <fullName evidence="2">Uncharacterized protein</fullName>
    </submittedName>
</protein>
<accession>A0A3N1H2S5</accession>
<keyword evidence="3" id="KW-1185">Reference proteome</keyword>
<dbReference type="Proteomes" id="UP000268727">
    <property type="component" value="Unassembled WGS sequence"/>
</dbReference>
<comment type="caution">
    <text evidence="2">The sequence shown here is derived from an EMBL/GenBank/DDBJ whole genome shotgun (WGS) entry which is preliminary data.</text>
</comment>
<proteinExistence type="predicted"/>
<reference evidence="2 3" key="1">
    <citation type="submission" date="2018-11" db="EMBL/GenBank/DDBJ databases">
        <title>Sequencing the genomes of 1000 actinobacteria strains.</title>
        <authorList>
            <person name="Klenk H.-P."/>
        </authorList>
    </citation>
    <scope>NUCLEOTIDE SEQUENCE [LARGE SCALE GENOMIC DNA]</scope>
    <source>
        <strain evidence="2 3">DSM 44231</strain>
    </source>
</reference>
<evidence type="ECO:0000313" key="3">
    <source>
        <dbReference type="Proteomes" id="UP000268727"/>
    </source>
</evidence>
<evidence type="ECO:0000256" key="1">
    <source>
        <dbReference type="SAM" id="MobiDB-lite"/>
    </source>
</evidence>
<sequence>MTAPTGVETTADYDAGAEPPPVGTTAEASAEHAQPHRLVMLGSESGSCCSVGGGCL</sequence>
<dbReference type="EMBL" id="RJKM01000001">
    <property type="protein sequence ID" value="ROP36552.1"/>
    <property type="molecule type" value="Genomic_DNA"/>
</dbReference>